<dbReference type="InterPro" id="IPR032710">
    <property type="entry name" value="NTF2-like_dom_sf"/>
</dbReference>
<feature type="chain" id="PRO_5011541661" evidence="1">
    <location>
        <begin position="19"/>
        <end position="145"/>
    </location>
</feature>
<gene>
    <name evidence="3" type="ORF">SAMN05660909_03621</name>
</gene>
<dbReference type="Proteomes" id="UP000199656">
    <property type="component" value="Unassembled WGS sequence"/>
</dbReference>
<protein>
    <submittedName>
        <fullName evidence="3">Ketosteroid isomerase homolog</fullName>
    </submittedName>
</protein>
<dbReference type="OrthoDB" id="120856at2"/>
<reference evidence="4" key="1">
    <citation type="submission" date="2016-10" db="EMBL/GenBank/DDBJ databases">
        <authorList>
            <person name="Varghese N."/>
            <person name="Submissions S."/>
        </authorList>
    </citation>
    <scope>NUCLEOTIDE SEQUENCE [LARGE SCALE GENOMIC DNA]</scope>
    <source>
        <strain evidence="4">DSM 23920</strain>
    </source>
</reference>
<evidence type="ECO:0000259" key="2">
    <source>
        <dbReference type="Pfam" id="PF14534"/>
    </source>
</evidence>
<dbReference type="EMBL" id="FNRL01000017">
    <property type="protein sequence ID" value="SEA82365.1"/>
    <property type="molecule type" value="Genomic_DNA"/>
</dbReference>
<keyword evidence="3" id="KW-0413">Isomerase</keyword>
<dbReference type="Gene3D" id="3.10.450.50">
    <property type="match status" value="1"/>
</dbReference>
<keyword evidence="1" id="KW-0732">Signal</keyword>
<organism evidence="3 4">
    <name type="scientific">Chitinophaga terrae</name>
    <name type="common">ex Kim and Jung 2007</name>
    <dbReference type="NCBI Taxonomy" id="408074"/>
    <lineage>
        <taxon>Bacteria</taxon>
        <taxon>Pseudomonadati</taxon>
        <taxon>Bacteroidota</taxon>
        <taxon>Chitinophagia</taxon>
        <taxon>Chitinophagales</taxon>
        <taxon>Chitinophagaceae</taxon>
        <taxon>Chitinophaga</taxon>
    </lineage>
</organism>
<dbReference type="AlphaFoldDB" id="A0A1H4EBF8"/>
<dbReference type="SUPFAM" id="SSF54427">
    <property type="entry name" value="NTF2-like"/>
    <property type="match status" value="1"/>
</dbReference>
<feature type="signal peptide" evidence="1">
    <location>
        <begin position="1"/>
        <end position="18"/>
    </location>
</feature>
<accession>A0A1H4EBF8</accession>
<dbReference type="InterPro" id="IPR027843">
    <property type="entry name" value="DUF4440"/>
</dbReference>
<proteinExistence type="predicted"/>
<keyword evidence="4" id="KW-1185">Reference proteome</keyword>
<evidence type="ECO:0000256" key="1">
    <source>
        <dbReference type="SAM" id="SignalP"/>
    </source>
</evidence>
<dbReference type="STRING" id="408074.SAMN05660909_03621"/>
<evidence type="ECO:0000313" key="4">
    <source>
        <dbReference type="Proteomes" id="UP000199656"/>
    </source>
</evidence>
<evidence type="ECO:0000313" key="3">
    <source>
        <dbReference type="EMBL" id="SEA82365.1"/>
    </source>
</evidence>
<feature type="domain" description="DUF4440" evidence="2">
    <location>
        <begin position="36"/>
        <end position="139"/>
    </location>
</feature>
<sequence length="145" mass="16531">MRFLLLLIGLGFSTAVFAQKSSAPSTEKEQIEALLTVQSNAWNKGDINTFMDTYWQSDSLLFIGKNGITYGWQATLDRYKKTYPDAAAMGKLDFKLLEFKQLSKDVYFLVGRWHLARQIGDLQGHFSLVVKRFGKTWKIIADHSS</sequence>
<dbReference type="GO" id="GO:0016853">
    <property type="term" value="F:isomerase activity"/>
    <property type="evidence" value="ECO:0007669"/>
    <property type="project" value="UniProtKB-KW"/>
</dbReference>
<dbReference type="Pfam" id="PF14534">
    <property type="entry name" value="DUF4440"/>
    <property type="match status" value="1"/>
</dbReference>
<name>A0A1H4EBF8_9BACT</name>
<dbReference type="RefSeq" id="WP_089763335.1">
    <property type="nucleotide sequence ID" value="NZ_BKAT01000030.1"/>
</dbReference>